<sequence length="89" mass="10042">MRIFVAISRLSHRTAQRRRISGETRARRRTFAPQGHSRKSLKAGDLSDRRRSGDLFTLSTCLECCMSAVFRSYRGDCSIPANFSAGSCR</sequence>
<keyword evidence="3" id="KW-1185">Reference proteome</keyword>
<proteinExistence type="predicted"/>
<evidence type="ECO:0000256" key="1">
    <source>
        <dbReference type="SAM" id="MobiDB-lite"/>
    </source>
</evidence>
<comment type="caution">
    <text evidence="2">The sequence shown here is derived from an EMBL/GenBank/DDBJ whole genome shotgun (WGS) entry which is preliminary data.</text>
</comment>
<dbReference type="EMBL" id="JAHRIP010047445">
    <property type="protein sequence ID" value="MEQ2298704.1"/>
    <property type="molecule type" value="Genomic_DNA"/>
</dbReference>
<name>A0ABV0YXR1_9TELE</name>
<gene>
    <name evidence="2" type="ORF">AMECASPLE_008065</name>
</gene>
<feature type="compositionally biased region" description="Basic residues" evidence="1">
    <location>
        <begin position="26"/>
        <end position="41"/>
    </location>
</feature>
<evidence type="ECO:0000313" key="2">
    <source>
        <dbReference type="EMBL" id="MEQ2298704.1"/>
    </source>
</evidence>
<organism evidence="2 3">
    <name type="scientific">Ameca splendens</name>
    <dbReference type="NCBI Taxonomy" id="208324"/>
    <lineage>
        <taxon>Eukaryota</taxon>
        <taxon>Metazoa</taxon>
        <taxon>Chordata</taxon>
        <taxon>Craniata</taxon>
        <taxon>Vertebrata</taxon>
        <taxon>Euteleostomi</taxon>
        <taxon>Actinopterygii</taxon>
        <taxon>Neopterygii</taxon>
        <taxon>Teleostei</taxon>
        <taxon>Neoteleostei</taxon>
        <taxon>Acanthomorphata</taxon>
        <taxon>Ovalentaria</taxon>
        <taxon>Atherinomorphae</taxon>
        <taxon>Cyprinodontiformes</taxon>
        <taxon>Goodeidae</taxon>
        <taxon>Ameca</taxon>
    </lineage>
</organism>
<protein>
    <submittedName>
        <fullName evidence="2">Uncharacterized protein</fullName>
    </submittedName>
</protein>
<reference evidence="2 3" key="1">
    <citation type="submission" date="2021-06" db="EMBL/GenBank/DDBJ databases">
        <authorList>
            <person name="Palmer J.M."/>
        </authorList>
    </citation>
    <scope>NUCLEOTIDE SEQUENCE [LARGE SCALE GENOMIC DNA]</scope>
    <source>
        <strain evidence="2 3">AS_MEX2019</strain>
        <tissue evidence="2">Muscle</tissue>
    </source>
</reference>
<dbReference type="Proteomes" id="UP001469553">
    <property type="component" value="Unassembled WGS sequence"/>
</dbReference>
<accession>A0ABV0YXR1</accession>
<feature type="region of interest" description="Disordered" evidence="1">
    <location>
        <begin position="15"/>
        <end position="46"/>
    </location>
</feature>
<evidence type="ECO:0000313" key="3">
    <source>
        <dbReference type="Proteomes" id="UP001469553"/>
    </source>
</evidence>